<comment type="caution">
    <text evidence="9">The sequence shown here is derived from an EMBL/GenBank/DDBJ whole genome shotgun (WGS) entry which is preliminary data.</text>
</comment>
<dbReference type="EMBL" id="JABFDB010000013">
    <property type="protein sequence ID" value="NYZ21694.1"/>
    <property type="molecule type" value="Genomic_DNA"/>
</dbReference>
<organism evidence="9 10">
    <name type="scientific">Azospirillum oleiclasticum</name>
    <dbReference type="NCBI Taxonomy" id="2735135"/>
    <lineage>
        <taxon>Bacteria</taxon>
        <taxon>Pseudomonadati</taxon>
        <taxon>Pseudomonadota</taxon>
        <taxon>Alphaproteobacteria</taxon>
        <taxon>Rhodospirillales</taxon>
        <taxon>Azospirillaceae</taxon>
        <taxon>Azospirillum</taxon>
    </lineage>
</organism>
<evidence type="ECO:0000256" key="6">
    <source>
        <dbReference type="HAMAP-Rule" id="MF_00922"/>
    </source>
</evidence>
<dbReference type="Gene3D" id="1.25.40.10">
    <property type="entry name" value="Tetratricopeptide repeat domain"/>
    <property type="match status" value="1"/>
</dbReference>
<keyword evidence="3 6" id="KW-0564">Palmitate</keyword>
<dbReference type="InterPro" id="IPR011990">
    <property type="entry name" value="TPR-like_helical_dom_sf"/>
</dbReference>
<evidence type="ECO:0000256" key="3">
    <source>
        <dbReference type="ARBA" id="ARBA00023139"/>
    </source>
</evidence>
<comment type="function">
    <text evidence="6">Part of the outer membrane protein assembly complex, which is involved in assembly and insertion of beta-barrel proteins into the outer membrane.</text>
</comment>
<evidence type="ECO:0000256" key="2">
    <source>
        <dbReference type="ARBA" id="ARBA00023136"/>
    </source>
</evidence>
<dbReference type="PANTHER" id="PTHR37423:SF1">
    <property type="entry name" value="OUTER MEMBRANE PROTEIN ASSEMBLY FACTOR BAMD"/>
    <property type="match status" value="1"/>
</dbReference>
<evidence type="ECO:0000313" key="10">
    <source>
        <dbReference type="Proteomes" id="UP000584642"/>
    </source>
</evidence>
<dbReference type="NCBIfam" id="TIGR03302">
    <property type="entry name" value="OM_YfiO"/>
    <property type="match status" value="1"/>
</dbReference>
<evidence type="ECO:0000256" key="7">
    <source>
        <dbReference type="SAM" id="SignalP"/>
    </source>
</evidence>
<dbReference type="RefSeq" id="WP_180283472.1">
    <property type="nucleotide sequence ID" value="NZ_JABFDB010000013.1"/>
</dbReference>
<comment type="subcellular location">
    <subcellularLocation>
        <location evidence="6">Cell outer membrane</location>
        <topology evidence="6">Lipid-anchor</topology>
    </subcellularLocation>
</comment>
<dbReference type="HAMAP" id="MF_00922">
    <property type="entry name" value="OM_assembly_BamD"/>
    <property type="match status" value="1"/>
</dbReference>
<evidence type="ECO:0000256" key="5">
    <source>
        <dbReference type="ARBA" id="ARBA00023288"/>
    </source>
</evidence>
<keyword evidence="1 6" id="KW-0732">Signal</keyword>
<dbReference type="InterPro" id="IPR039565">
    <property type="entry name" value="BamD-like"/>
</dbReference>
<dbReference type="InterPro" id="IPR017689">
    <property type="entry name" value="BamD"/>
</dbReference>
<comment type="subunit">
    <text evidence="6">Part of the Bam complex.</text>
</comment>
<dbReference type="Pfam" id="PF13525">
    <property type="entry name" value="YfiO"/>
    <property type="match status" value="1"/>
</dbReference>
<proteinExistence type="inferred from homology"/>
<gene>
    <name evidence="6" type="primary">bamD</name>
    <name evidence="9" type="ORF">HND93_18425</name>
</gene>
<dbReference type="PANTHER" id="PTHR37423">
    <property type="entry name" value="SOLUBLE LYTIC MUREIN TRANSGLYCOSYLASE-RELATED"/>
    <property type="match status" value="1"/>
</dbReference>
<evidence type="ECO:0000259" key="8">
    <source>
        <dbReference type="Pfam" id="PF13525"/>
    </source>
</evidence>
<evidence type="ECO:0000256" key="4">
    <source>
        <dbReference type="ARBA" id="ARBA00023237"/>
    </source>
</evidence>
<name>A0ABX2TF91_9PROT</name>
<keyword evidence="4 6" id="KW-0998">Cell outer membrane</keyword>
<protein>
    <recommendedName>
        <fullName evidence="6">Outer membrane protein assembly factor BamD</fullName>
    </recommendedName>
</protein>
<dbReference type="Proteomes" id="UP000584642">
    <property type="component" value="Unassembled WGS sequence"/>
</dbReference>
<feature type="domain" description="Outer membrane lipoprotein BamD-like" evidence="8">
    <location>
        <begin position="34"/>
        <end position="229"/>
    </location>
</feature>
<evidence type="ECO:0000256" key="1">
    <source>
        <dbReference type="ARBA" id="ARBA00022729"/>
    </source>
</evidence>
<dbReference type="PROSITE" id="PS51257">
    <property type="entry name" value="PROKAR_LIPOPROTEIN"/>
    <property type="match status" value="1"/>
</dbReference>
<reference evidence="9 10" key="1">
    <citation type="submission" date="2020-05" db="EMBL/GenBank/DDBJ databases">
        <title>Azospirillum oleiclasticum sp. nov, a nitrogen-fixing and heavy crude oil-emulsifying bacterium isolated from the crude oil of Yumen Oilfield.</title>
        <authorList>
            <person name="Wu D."/>
            <person name="Cai M."/>
            <person name="Zhang X."/>
        </authorList>
    </citation>
    <scope>NUCLEOTIDE SEQUENCE [LARGE SCALE GENOMIC DNA]</scope>
    <source>
        <strain evidence="9 10">ROY-1-1-2</strain>
    </source>
</reference>
<feature type="signal peptide" evidence="7">
    <location>
        <begin position="1"/>
        <end position="20"/>
    </location>
</feature>
<sequence length="274" mass="31263">MPLRPYRPLLATALMVLALAGCSSTKDELEYVERPPETIYAEAEAAMKAGTYKTAAKLYDEVERQHPYSQWATKAQLMAAYAHYEDLKYDDAILALDRFIQLHPGAPEVAYAYYMRALAYYEQITDVRRDQRMTRNALNALQEVVRRFPETEYARDAKLKIDLTNDHLAGKEMEVGRFYLRQGQYTAAIGRFRAVIENFQTTSHTPEALHRLVECYLALGITDEARTAAAVLGHNYPGSEWYMDSYALLVDANVRPARNEQSWISRALSSLSPF</sequence>
<accession>A0ABX2TF91</accession>
<keyword evidence="5 6" id="KW-0449">Lipoprotein</keyword>
<comment type="similarity">
    <text evidence="6">Belongs to the BamD family.</text>
</comment>
<keyword evidence="10" id="KW-1185">Reference proteome</keyword>
<dbReference type="SUPFAM" id="SSF48452">
    <property type="entry name" value="TPR-like"/>
    <property type="match status" value="1"/>
</dbReference>
<keyword evidence="2 6" id="KW-0472">Membrane</keyword>
<evidence type="ECO:0000313" key="9">
    <source>
        <dbReference type="EMBL" id="NYZ21694.1"/>
    </source>
</evidence>
<feature type="chain" id="PRO_5046364908" description="Outer membrane protein assembly factor BamD" evidence="7">
    <location>
        <begin position="21"/>
        <end position="274"/>
    </location>
</feature>
<dbReference type="CDD" id="cd15830">
    <property type="entry name" value="BamD"/>
    <property type="match status" value="1"/>
</dbReference>